<gene>
    <name evidence="2" type="ORF">BSTOLATCC_MIC37654</name>
</gene>
<dbReference type="Proteomes" id="UP001162131">
    <property type="component" value="Unassembled WGS sequence"/>
</dbReference>
<evidence type="ECO:0000256" key="1">
    <source>
        <dbReference type="SAM" id="SignalP"/>
    </source>
</evidence>
<comment type="caution">
    <text evidence="2">The sequence shown here is derived from an EMBL/GenBank/DDBJ whole genome shotgun (WGS) entry which is preliminary data.</text>
</comment>
<accession>A0AAU9JH10</accession>
<dbReference type="EMBL" id="CAJZBQ010000037">
    <property type="protein sequence ID" value="CAG9324906.1"/>
    <property type="molecule type" value="Genomic_DNA"/>
</dbReference>
<sequence>MLLKSLIRAFLLLKWVRCLTLRWHLTMRVLKTLLKRIYLWWESLKDQDMEELFWSLPVLLGIMTTQVFAHLVGQCALIVMTMETVWAAKTTIQW</sequence>
<keyword evidence="3" id="KW-1185">Reference proteome</keyword>
<protein>
    <submittedName>
        <fullName evidence="2">Uncharacterized protein</fullName>
    </submittedName>
</protein>
<keyword evidence="1" id="KW-0732">Signal</keyword>
<proteinExistence type="predicted"/>
<feature type="signal peptide" evidence="1">
    <location>
        <begin position="1"/>
        <end position="18"/>
    </location>
</feature>
<dbReference type="AlphaFoldDB" id="A0AAU9JH10"/>
<name>A0AAU9JH10_9CILI</name>
<evidence type="ECO:0000313" key="3">
    <source>
        <dbReference type="Proteomes" id="UP001162131"/>
    </source>
</evidence>
<evidence type="ECO:0000313" key="2">
    <source>
        <dbReference type="EMBL" id="CAG9324906.1"/>
    </source>
</evidence>
<feature type="chain" id="PRO_5043930725" evidence="1">
    <location>
        <begin position="19"/>
        <end position="94"/>
    </location>
</feature>
<reference evidence="2" key="1">
    <citation type="submission" date="2021-09" db="EMBL/GenBank/DDBJ databases">
        <authorList>
            <consortium name="AG Swart"/>
            <person name="Singh M."/>
            <person name="Singh A."/>
            <person name="Seah K."/>
            <person name="Emmerich C."/>
        </authorList>
    </citation>
    <scope>NUCLEOTIDE SEQUENCE</scope>
    <source>
        <strain evidence="2">ATCC30299</strain>
    </source>
</reference>
<organism evidence="2 3">
    <name type="scientific">Blepharisma stoltei</name>
    <dbReference type="NCBI Taxonomy" id="1481888"/>
    <lineage>
        <taxon>Eukaryota</taxon>
        <taxon>Sar</taxon>
        <taxon>Alveolata</taxon>
        <taxon>Ciliophora</taxon>
        <taxon>Postciliodesmatophora</taxon>
        <taxon>Heterotrichea</taxon>
        <taxon>Heterotrichida</taxon>
        <taxon>Blepharismidae</taxon>
        <taxon>Blepharisma</taxon>
    </lineage>
</organism>